<proteinExistence type="predicted"/>
<dbReference type="Gene3D" id="3.30.70.1070">
    <property type="entry name" value="Sporulation related repeat"/>
    <property type="match status" value="1"/>
</dbReference>
<keyword evidence="2" id="KW-0732">Signal</keyword>
<dbReference type="InterPro" id="IPR050767">
    <property type="entry name" value="Sel1_AlgK"/>
</dbReference>
<dbReference type="Proteomes" id="UP001059950">
    <property type="component" value="Chromosome"/>
</dbReference>
<dbReference type="SMART" id="SM00671">
    <property type="entry name" value="SEL1"/>
    <property type="match status" value="6"/>
</dbReference>
<dbReference type="InterPro" id="IPR011990">
    <property type="entry name" value="TPR-like_helical_dom_sf"/>
</dbReference>
<protein>
    <submittedName>
        <fullName evidence="3">SEL1-like repeat protein</fullName>
    </submittedName>
</protein>
<dbReference type="Pfam" id="PF08238">
    <property type="entry name" value="Sel1"/>
    <property type="match status" value="5"/>
</dbReference>
<feature type="chain" id="PRO_5046682636" evidence="2">
    <location>
        <begin position="23"/>
        <end position="410"/>
    </location>
</feature>
<keyword evidence="4" id="KW-1185">Reference proteome</keyword>
<evidence type="ECO:0000313" key="4">
    <source>
        <dbReference type="Proteomes" id="UP001059950"/>
    </source>
</evidence>
<evidence type="ECO:0000256" key="1">
    <source>
        <dbReference type="SAM" id="MobiDB-lite"/>
    </source>
</evidence>
<dbReference type="PANTHER" id="PTHR11102:SF160">
    <property type="entry name" value="ERAD-ASSOCIATED E3 UBIQUITIN-PROTEIN LIGASE COMPONENT HRD3"/>
    <property type="match status" value="1"/>
</dbReference>
<name>A0ABY5GW20_9GAMM</name>
<accession>A0ABY5GW20</accession>
<dbReference type="PANTHER" id="PTHR11102">
    <property type="entry name" value="SEL-1-LIKE PROTEIN"/>
    <property type="match status" value="1"/>
</dbReference>
<evidence type="ECO:0000313" key="3">
    <source>
        <dbReference type="EMBL" id="UTW04186.1"/>
    </source>
</evidence>
<feature type="signal peptide" evidence="2">
    <location>
        <begin position="1"/>
        <end position="22"/>
    </location>
</feature>
<dbReference type="InterPro" id="IPR006597">
    <property type="entry name" value="Sel1-like"/>
</dbReference>
<dbReference type="SUPFAM" id="SSF81901">
    <property type="entry name" value="HCP-like"/>
    <property type="match status" value="2"/>
</dbReference>
<gene>
    <name evidence="3" type="ORF">KDX31_03990</name>
</gene>
<organism evidence="3 4">
    <name type="scientific">Amphritea atlantica</name>
    <dbReference type="NCBI Taxonomy" id="355243"/>
    <lineage>
        <taxon>Bacteria</taxon>
        <taxon>Pseudomonadati</taxon>
        <taxon>Pseudomonadota</taxon>
        <taxon>Gammaproteobacteria</taxon>
        <taxon>Oceanospirillales</taxon>
        <taxon>Oceanospirillaceae</taxon>
        <taxon>Amphritea</taxon>
    </lineage>
</organism>
<sequence length="410" mass="44820">MRQRLKLMIATVILLTSGTVAADIQDCLQAYTEGKAPQAFQHCLPLAQEGEPQAAFILARLYALGVDGNSPDWEQVVEWLRISSEANHAEAAYNLAIAYQKGKGAAADLQQSLKYYRQSSELGNPKAMRNLAMLYEKGNGVEKDVAQAFTLYQRSAEAGLTDSQLKAGLMLLQGDGVEKDPVAARRWIEKSAAAGNDKAQLALGVLLIDFDPDTAMHWYIQAAAAGNAYAAHNLALLYSEGQNVPQDLSQALNYARTSLELGNRATQPLHDRILARIEEQDVGQQGSGKQDPIAGGSAKDEKQTTIAADSDRALLMAEFKDMEWLKAQPPEHFVVQLARLSTLVGAYRFIKGLKLEQIAHTVKLGQDDYVILLSDSFVVKADALKALKVRLPPALAGEAWVRSYLSLYKH</sequence>
<dbReference type="Gene3D" id="1.25.40.10">
    <property type="entry name" value="Tetratricopeptide repeat domain"/>
    <property type="match status" value="1"/>
</dbReference>
<feature type="region of interest" description="Disordered" evidence="1">
    <location>
        <begin position="280"/>
        <end position="304"/>
    </location>
</feature>
<dbReference type="InterPro" id="IPR036680">
    <property type="entry name" value="SPOR-like_sf"/>
</dbReference>
<reference evidence="3" key="1">
    <citation type="submission" date="2021-04" db="EMBL/GenBank/DDBJ databases">
        <title>Oceanospirillales bacteria with DddD are important DMSP degraders in coastal seawater.</title>
        <authorList>
            <person name="Liu J."/>
        </authorList>
    </citation>
    <scope>NUCLEOTIDE SEQUENCE</scope>
    <source>
        <strain evidence="3">GY6</strain>
    </source>
</reference>
<evidence type="ECO:0000256" key="2">
    <source>
        <dbReference type="SAM" id="SignalP"/>
    </source>
</evidence>
<dbReference type="EMBL" id="CP073344">
    <property type="protein sequence ID" value="UTW04186.1"/>
    <property type="molecule type" value="Genomic_DNA"/>
</dbReference>